<dbReference type="InterPro" id="IPR029055">
    <property type="entry name" value="Ntn_hydrolases_N"/>
</dbReference>
<dbReference type="GO" id="GO:0004066">
    <property type="term" value="F:asparagine synthase (glutamine-hydrolyzing) activity"/>
    <property type="evidence" value="ECO:0007669"/>
    <property type="project" value="InterPro"/>
</dbReference>
<dbReference type="EMBL" id="WJBH02000343">
    <property type="protein sequence ID" value="KAI9549231.1"/>
    <property type="molecule type" value="Genomic_DNA"/>
</dbReference>
<dbReference type="InterPro" id="IPR001962">
    <property type="entry name" value="Asn_synthase"/>
</dbReference>
<dbReference type="SUPFAM" id="SSF56235">
    <property type="entry name" value="N-terminal nucleophile aminohydrolases (Ntn hydrolases)"/>
    <property type="match status" value="1"/>
</dbReference>
<feature type="transmembrane region" description="Helical" evidence="2">
    <location>
        <begin position="12"/>
        <end position="36"/>
    </location>
</feature>
<dbReference type="PROSITE" id="PS51278">
    <property type="entry name" value="GATASE_TYPE_2"/>
    <property type="match status" value="1"/>
</dbReference>
<dbReference type="PANTHER" id="PTHR43284:SF1">
    <property type="entry name" value="ASPARAGINE SYNTHETASE"/>
    <property type="match status" value="1"/>
</dbReference>
<dbReference type="InterPro" id="IPR051786">
    <property type="entry name" value="ASN_synthetase/amidase"/>
</dbReference>
<evidence type="ECO:0000313" key="5">
    <source>
        <dbReference type="Proteomes" id="UP000820818"/>
    </source>
</evidence>
<keyword evidence="2" id="KW-0472">Membrane</keyword>
<reference evidence="4" key="1">
    <citation type="submission" date="2022-05" db="EMBL/GenBank/DDBJ databases">
        <title>A multi-omics perspective on studying reproductive biology in Daphnia sinensis.</title>
        <authorList>
            <person name="Jia J."/>
        </authorList>
    </citation>
    <scope>NUCLEOTIDE SEQUENCE</scope>
    <source>
        <strain evidence="4">WSL</strain>
    </source>
</reference>
<dbReference type="Pfam" id="PF00733">
    <property type="entry name" value="Asn_synthase"/>
    <property type="match status" value="1"/>
</dbReference>
<keyword evidence="2" id="KW-1133">Transmembrane helix</keyword>
<dbReference type="Gene3D" id="3.60.20.10">
    <property type="entry name" value="Glutamine Phosphoribosylpyrophosphate, subunit 1, domain 1"/>
    <property type="match status" value="1"/>
</dbReference>
<proteinExistence type="predicted"/>
<dbReference type="AlphaFoldDB" id="A0AAD5KD44"/>
<dbReference type="InterPro" id="IPR017932">
    <property type="entry name" value="GATase_2_dom"/>
</dbReference>
<keyword evidence="5" id="KW-1185">Reference proteome</keyword>
<dbReference type="Pfam" id="PF13537">
    <property type="entry name" value="GATase_7"/>
    <property type="match status" value="1"/>
</dbReference>
<evidence type="ECO:0000256" key="1">
    <source>
        <dbReference type="ARBA" id="ARBA00022888"/>
    </source>
</evidence>
<evidence type="ECO:0000256" key="2">
    <source>
        <dbReference type="SAM" id="Phobius"/>
    </source>
</evidence>
<dbReference type="SUPFAM" id="SSF52402">
    <property type="entry name" value="Adenine nucleotide alpha hydrolases-like"/>
    <property type="match status" value="1"/>
</dbReference>
<keyword evidence="2" id="KW-0812">Transmembrane</keyword>
<accession>A0AAD5KD44</accession>
<evidence type="ECO:0000313" key="4">
    <source>
        <dbReference type="EMBL" id="KAI9549231.1"/>
    </source>
</evidence>
<organism evidence="4 5">
    <name type="scientific">Daphnia sinensis</name>
    <dbReference type="NCBI Taxonomy" id="1820382"/>
    <lineage>
        <taxon>Eukaryota</taxon>
        <taxon>Metazoa</taxon>
        <taxon>Ecdysozoa</taxon>
        <taxon>Arthropoda</taxon>
        <taxon>Crustacea</taxon>
        <taxon>Branchiopoda</taxon>
        <taxon>Diplostraca</taxon>
        <taxon>Cladocera</taxon>
        <taxon>Anomopoda</taxon>
        <taxon>Daphniidae</taxon>
        <taxon>Daphnia</taxon>
        <taxon>Daphnia similis group</taxon>
    </lineage>
</organism>
<protein>
    <submittedName>
        <fullName evidence="4">Asparagine synthetase</fullName>
    </submittedName>
</protein>
<keyword evidence="1" id="KW-0061">Asparagine biosynthesis</keyword>
<sequence>MTFCHRVRHRGAFGRLGALGRNVFGSLVGMFAFVVLDREAQNLTLVRDAFGIKPLFVSVSDRGLCFASELPAALKLVGGAVRLNHQRAYDYLVHGDYDTQATSFVEGVSQLAPGHYQEYDLRTHTLGVEHKWGNPSVQQTSDLSFQQAADELRERFLQSVRYHLRSDVPLGTALSGGVDSSAVGVRYSACEPQAPVHTFSFWLRAPLFLKRSGLIW</sequence>
<dbReference type="PANTHER" id="PTHR43284">
    <property type="entry name" value="ASPARAGINE SYNTHETASE (GLUTAMINE-HYDROLYZING)"/>
    <property type="match status" value="1"/>
</dbReference>
<dbReference type="GO" id="GO:0005829">
    <property type="term" value="C:cytosol"/>
    <property type="evidence" value="ECO:0007669"/>
    <property type="project" value="TreeGrafter"/>
</dbReference>
<dbReference type="Proteomes" id="UP000820818">
    <property type="component" value="Unassembled WGS sequence"/>
</dbReference>
<name>A0AAD5KD44_9CRUS</name>
<evidence type="ECO:0000259" key="3">
    <source>
        <dbReference type="PROSITE" id="PS51278"/>
    </source>
</evidence>
<dbReference type="Gene3D" id="3.40.50.620">
    <property type="entry name" value="HUPs"/>
    <property type="match status" value="1"/>
</dbReference>
<dbReference type="InterPro" id="IPR014729">
    <property type="entry name" value="Rossmann-like_a/b/a_fold"/>
</dbReference>
<feature type="domain" description="Glutamine amidotransferase type-2" evidence="3">
    <location>
        <begin position="1"/>
        <end position="122"/>
    </location>
</feature>
<comment type="caution">
    <text evidence="4">The sequence shown here is derived from an EMBL/GenBank/DDBJ whole genome shotgun (WGS) entry which is preliminary data.</text>
</comment>
<keyword evidence="1" id="KW-0028">Amino-acid biosynthesis</keyword>
<gene>
    <name evidence="4" type="ORF">GHT06_007326</name>
</gene>
<dbReference type="GO" id="GO:0006529">
    <property type="term" value="P:asparagine biosynthetic process"/>
    <property type="evidence" value="ECO:0007669"/>
    <property type="project" value="UniProtKB-KW"/>
</dbReference>